<dbReference type="GO" id="GO:0015137">
    <property type="term" value="F:citrate transmembrane transporter activity"/>
    <property type="evidence" value="ECO:0007669"/>
    <property type="project" value="InterPro"/>
</dbReference>
<evidence type="ECO:0000313" key="8">
    <source>
        <dbReference type="EMBL" id="KRP61286.1"/>
    </source>
</evidence>
<feature type="transmembrane region" description="Helical" evidence="6">
    <location>
        <begin position="98"/>
        <end position="127"/>
    </location>
</feature>
<dbReference type="GO" id="GO:0015128">
    <property type="term" value="F:gluconate transmembrane transporter activity"/>
    <property type="evidence" value="ECO:0007669"/>
    <property type="project" value="InterPro"/>
</dbReference>
<dbReference type="InterPro" id="IPR004680">
    <property type="entry name" value="Cit_transptr-like_dom"/>
</dbReference>
<keyword evidence="11" id="KW-1185">Reference proteome</keyword>
<evidence type="ECO:0000313" key="9">
    <source>
        <dbReference type="EMBL" id="SDT01561.1"/>
    </source>
</evidence>
<feature type="domain" description="Citrate transporter-like" evidence="7">
    <location>
        <begin position="15"/>
        <end position="380"/>
    </location>
</feature>
<evidence type="ECO:0000256" key="1">
    <source>
        <dbReference type="ARBA" id="ARBA00004141"/>
    </source>
</evidence>
<feature type="transmembrane region" description="Helical" evidence="6">
    <location>
        <begin position="51"/>
        <end position="73"/>
    </location>
</feature>
<dbReference type="NCBIfam" id="TIGR00784">
    <property type="entry name" value="citMHS"/>
    <property type="match status" value="1"/>
</dbReference>
<evidence type="ECO:0000256" key="6">
    <source>
        <dbReference type="SAM" id="Phobius"/>
    </source>
</evidence>
<evidence type="ECO:0000256" key="5">
    <source>
        <dbReference type="ARBA" id="ARBA00023136"/>
    </source>
</evidence>
<evidence type="ECO:0000256" key="3">
    <source>
        <dbReference type="ARBA" id="ARBA00022692"/>
    </source>
</evidence>
<organism evidence="8 10">
    <name type="scientific">Pseudomonas trivialis</name>
    <dbReference type="NCBI Taxonomy" id="200450"/>
    <lineage>
        <taxon>Bacteria</taxon>
        <taxon>Pseudomonadati</taxon>
        <taxon>Pseudomonadota</taxon>
        <taxon>Gammaproteobacteria</taxon>
        <taxon>Pseudomonadales</taxon>
        <taxon>Pseudomonadaceae</taxon>
        <taxon>Pseudomonas</taxon>
    </lineage>
</organism>
<evidence type="ECO:0000256" key="2">
    <source>
        <dbReference type="ARBA" id="ARBA00022448"/>
    </source>
</evidence>
<name>A0A0R2ZK09_9PSED</name>
<dbReference type="Proteomes" id="UP000052019">
    <property type="component" value="Unassembled WGS sequence"/>
</dbReference>
<dbReference type="Pfam" id="PF03600">
    <property type="entry name" value="CitMHS"/>
    <property type="match status" value="1"/>
</dbReference>
<feature type="transmembrane region" description="Helical" evidence="6">
    <location>
        <begin position="414"/>
        <end position="435"/>
    </location>
</feature>
<dbReference type="InterPro" id="IPR003474">
    <property type="entry name" value="Glcn_transporter"/>
</dbReference>
<evidence type="ECO:0000313" key="10">
    <source>
        <dbReference type="Proteomes" id="UP000052019"/>
    </source>
</evidence>
<dbReference type="RefSeq" id="WP_057007475.1">
    <property type="nucleotide sequence ID" value="NZ_JYLK01000004.1"/>
</dbReference>
<feature type="transmembrane region" description="Helical" evidence="6">
    <location>
        <begin position="289"/>
        <end position="309"/>
    </location>
</feature>
<dbReference type="EMBL" id="LT629760">
    <property type="protein sequence ID" value="SDT01561.1"/>
    <property type="molecule type" value="Genomic_DNA"/>
</dbReference>
<dbReference type="OrthoDB" id="5329450at2"/>
<proteinExistence type="predicted"/>
<evidence type="ECO:0000259" key="7">
    <source>
        <dbReference type="Pfam" id="PF03600"/>
    </source>
</evidence>
<keyword evidence="3 6" id="KW-0812">Transmembrane</keyword>
<sequence>MITFIGFTLMLSIIVLILLRRITPIVAFTTLPVAASLSAGFSVEQTGTFIKSGLATVAPTATLFIFAILYFGVMRDRGLFHPLVNFLIRMTRGRPIPVALMTVATTALVHLDGIGAATFLLIIPALLPVYQRLNMNPLMLLCLVGTTAGVSNMVPWGGTTTRAAAVTGFDATQLWLALVPVQAIGLLCLFAIAGWLGYRCQRGAQAMAKPPTELPDASVQGLTETHALSPRCWRYWANLGLTLTIVGCLFAGLLPLQATFMIGLGIALPLNFPSLTQQSERLKAHAGDAMHMALVILAAGVLLGILSGTRMSEGMAMALNGLMPVDSGQYLHVAIGALGVPLGMLFSPDAYYFALLPVINEVAVASGVSADSVARAMLIGENTGFIVSPMVPSVYLAVALAGMELRAHIRYTFFWAWAVSLVMLAFAVFIGVIGFSQ</sequence>
<keyword evidence="5 6" id="KW-0472">Membrane</keyword>
<dbReference type="GO" id="GO:0005886">
    <property type="term" value="C:plasma membrane"/>
    <property type="evidence" value="ECO:0007669"/>
    <property type="project" value="TreeGrafter"/>
</dbReference>
<dbReference type="PANTHER" id="PTHR30354:SF26">
    <property type="entry name" value="TRANSPORTER, PUTATIVE-RELATED"/>
    <property type="match status" value="1"/>
</dbReference>
<dbReference type="Proteomes" id="UP000183126">
    <property type="component" value="Chromosome I"/>
</dbReference>
<dbReference type="AlphaFoldDB" id="A0A0R2ZK09"/>
<dbReference type="InterPro" id="IPR014738">
    <property type="entry name" value="Citrate_transporter"/>
</dbReference>
<keyword evidence="2" id="KW-0813">Transport</keyword>
<feature type="transmembrane region" description="Helical" evidence="6">
    <location>
        <begin position="239"/>
        <end position="269"/>
    </location>
</feature>
<dbReference type="PATRIC" id="fig|200450.4.peg.3599"/>
<evidence type="ECO:0000313" key="11">
    <source>
        <dbReference type="Proteomes" id="UP000183126"/>
    </source>
</evidence>
<dbReference type="PANTHER" id="PTHR30354">
    <property type="entry name" value="GNT FAMILY GLUCONATE TRANSPORTER"/>
    <property type="match status" value="1"/>
</dbReference>
<dbReference type="EMBL" id="JYLK01000004">
    <property type="protein sequence ID" value="KRP61286.1"/>
    <property type="molecule type" value="Genomic_DNA"/>
</dbReference>
<feature type="transmembrane region" description="Helical" evidence="6">
    <location>
        <begin position="330"/>
        <end position="346"/>
    </location>
</feature>
<comment type="subcellular location">
    <subcellularLocation>
        <location evidence="1">Membrane</location>
        <topology evidence="1">Multi-pass membrane protein</topology>
    </subcellularLocation>
</comment>
<keyword evidence="4 6" id="KW-1133">Transmembrane helix</keyword>
<evidence type="ECO:0000256" key="4">
    <source>
        <dbReference type="ARBA" id="ARBA00022989"/>
    </source>
</evidence>
<feature type="transmembrane region" description="Helical" evidence="6">
    <location>
        <begin position="382"/>
        <end position="402"/>
    </location>
</feature>
<feature type="transmembrane region" description="Helical" evidence="6">
    <location>
        <begin position="174"/>
        <end position="198"/>
    </location>
</feature>
<reference evidence="8 10" key="1">
    <citation type="submission" date="2015-02" db="EMBL/GenBank/DDBJ databases">
        <title>Two Pseudomonas sp. nov. isolated from raw milk.</title>
        <authorList>
            <person name="Wenning M."/>
            <person name="von Neubeck M."/>
            <person name="Huptas C."/>
            <person name="Scherer S."/>
        </authorList>
    </citation>
    <scope>NUCLEOTIDE SEQUENCE [LARGE SCALE GENOMIC DNA]</scope>
    <source>
        <strain evidence="8 10">DSM 14937</strain>
    </source>
</reference>
<protein>
    <submittedName>
        <fullName evidence="8">Citrate transporter</fullName>
    </submittedName>
    <submittedName>
        <fullName evidence="9">Citrate-Mg2+:H+ or citrate-Ca2+:H+ symporter, CitMHS family</fullName>
    </submittedName>
</protein>
<reference evidence="9 11" key="2">
    <citation type="submission" date="2016-10" db="EMBL/GenBank/DDBJ databases">
        <authorList>
            <person name="Varghese N."/>
            <person name="Submissions S."/>
        </authorList>
    </citation>
    <scope>NUCLEOTIDE SEQUENCE [LARGE SCALE GENOMIC DNA]</scope>
    <source>
        <strain evidence="9 11">BS3111</strain>
    </source>
</reference>
<gene>
    <name evidence="9" type="ORF">SAMN04490205_4434</name>
    <name evidence="8" type="ORF">TU79_07935</name>
</gene>
<accession>A0A0R2ZK09</accession>